<dbReference type="WBParaSite" id="EVEC_0000823801-mRNA-1">
    <property type="protein sequence ID" value="EVEC_0000823801-mRNA-1"/>
    <property type="gene ID" value="EVEC_0000823801"/>
</dbReference>
<reference evidence="5" key="1">
    <citation type="submission" date="2016-04" db="UniProtKB">
        <authorList>
            <consortium name="WormBaseParasite"/>
        </authorList>
    </citation>
    <scope>IDENTIFICATION</scope>
</reference>
<sequence length="565" mass="64122">MAANNLQCLTSRVSYTVGGELGFDDIPPPTRQVQDSNRLKVNAQKAENVHYVGQKSHECPAVQEASKVLTENRGRVNQANLICRDCCTKNAKKAVATDLQRRKVHLCPGVKGQSGLRKPLDSDVRNKLTELEATVEELSSKVKELIDRDKKSNDEIGDLQEKDLEKEEQILKLTNIVKGLMSMKSIKRFELIKRKMETSPEFERYVNEGLMRFGVSAPVSFLSKTERYVLRDVTQRSQIDAPIVKTTRVTKQMTVEEVQHSPARPAMFSYDTTRFLARHGVVYDEYDMRVASVDEETRNCQASSSQSLYRPGDSTVYHPHSRRRPSKFVQRKDGGIFRTKEFKKNDTICEEEDSDLDSVSVIDEVEELLKGSNINERSPDVVDRSFKACRWSGDVLKAQEKSLIVQFLQAEKQHGDGLKDFKIRDLNLLTVILINEVSAGSSWVCLFEKIVLQRPGVVLCWATSTSGKENQRKYSWSAVKSGLRMEVANIKARDYGREDVRSLAWDKIWFIVTGRKATMWKEGSGLHHDTEGPDLQLTLAALVKLLQGRNRAWPDVVKEVVDRAL</sequence>
<evidence type="ECO:0000313" key="3">
    <source>
        <dbReference type="EMBL" id="VDD92971.1"/>
    </source>
</evidence>
<feature type="coiled-coil region" evidence="1">
    <location>
        <begin position="121"/>
        <end position="155"/>
    </location>
</feature>
<evidence type="ECO:0000313" key="4">
    <source>
        <dbReference type="Proteomes" id="UP000274131"/>
    </source>
</evidence>
<protein>
    <submittedName>
        <fullName evidence="5">Retrovirus-related Pol polyprotein from transposon TNT 1-94</fullName>
    </submittedName>
</protein>
<dbReference type="AlphaFoldDB" id="A0A0N4VCE5"/>
<dbReference type="OrthoDB" id="5798599at2759"/>
<name>A0A0N4VCE5_ENTVE</name>
<dbReference type="EMBL" id="UXUI01009060">
    <property type="protein sequence ID" value="VDD92971.1"/>
    <property type="molecule type" value="Genomic_DNA"/>
</dbReference>
<keyword evidence="1" id="KW-0175">Coiled coil</keyword>
<dbReference type="Proteomes" id="UP000274131">
    <property type="component" value="Unassembled WGS sequence"/>
</dbReference>
<feature type="region of interest" description="Disordered" evidence="2">
    <location>
        <begin position="300"/>
        <end position="325"/>
    </location>
</feature>
<organism evidence="5">
    <name type="scientific">Enterobius vermicularis</name>
    <name type="common">Human pinworm</name>
    <dbReference type="NCBI Taxonomy" id="51028"/>
    <lineage>
        <taxon>Eukaryota</taxon>
        <taxon>Metazoa</taxon>
        <taxon>Ecdysozoa</taxon>
        <taxon>Nematoda</taxon>
        <taxon>Chromadorea</taxon>
        <taxon>Rhabditida</taxon>
        <taxon>Spirurina</taxon>
        <taxon>Oxyuridomorpha</taxon>
        <taxon>Oxyuroidea</taxon>
        <taxon>Oxyuridae</taxon>
        <taxon>Enterobius</taxon>
    </lineage>
</organism>
<gene>
    <name evidence="3" type="ORF">EVEC_LOCUS7722</name>
</gene>
<accession>A0A0N4VCE5</accession>
<keyword evidence="4" id="KW-1185">Reference proteome</keyword>
<evidence type="ECO:0000313" key="5">
    <source>
        <dbReference type="WBParaSite" id="EVEC_0000823801-mRNA-1"/>
    </source>
</evidence>
<evidence type="ECO:0000256" key="1">
    <source>
        <dbReference type="SAM" id="Coils"/>
    </source>
</evidence>
<proteinExistence type="predicted"/>
<reference evidence="3 4" key="2">
    <citation type="submission" date="2018-10" db="EMBL/GenBank/DDBJ databases">
        <authorList>
            <consortium name="Pathogen Informatics"/>
        </authorList>
    </citation>
    <scope>NUCLEOTIDE SEQUENCE [LARGE SCALE GENOMIC DNA]</scope>
</reference>
<dbReference type="STRING" id="51028.A0A0N4VCE5"/>
<evidence type="ECO:0000256" key="2">
    <source>
        <dbReference type="SAM" id="MobiDB-lite"/>
    </source>
</evidence>